<sequence>MDIISALNRGNFLCPSFDGKKSVYEVKGRKFTRQIRHLQVRFISFNFIVEFYRSIFLLQPGVPTKRSPKRIKKALMLDKMDDISKEWIQSDILIFNSGHWWTPMKLFQL</sequence>
<feature type="domain" description="Trichome birefringence-like C-terminal" evidence="2">
    <location>
        <begin position="24"/>
        <end position="106"/>
    </location>
</feature>
<dbReference type="PANTHER" id="PTHR32285">
    <property type="entry name" value="PROTEIN TRICHOME BIREFRINGENCE-LIKE 9-RELATED"/>
    <property type="match status" value="1"/>
</dbReference>
<dbReference type="GO" id="GO:0016413">
    <property type="term" value="F:O-acetyltransferase activity"/>
    <property type="evidence" value="ECO:0007669"/>
    <property type="project" value="InterPro"/>
</dbReference>
<reference evidence="3" key="1">
    <citation type="submission" date="2019-05" db="EMBL/GenBank/DDBJ databases">
        <title>The de novo reference genome and transcriptome assemblies of the wild tomato species Solanum chilense.</title>
        <authorList>
            <person name="Stam R."/>
            <person name="Nosenko T."/>
            <person name="Hoerger A.C."/>
            <person name="Stephan W."/>
            <person name="Seidel M.A."/>
            <person name="Kuhn J.M.M."/>
            <person name="Haberer G."/>
            <person name="Tellier A."/>
        </authorList>
    </citation>
    <scope>NUCLEOTIDE SEQUENCE</scope>
    <source>
        <tissue evidence="3">Mature leaves</tissue>
    </source>
</reference>
<evidence type="ECO:0000313" key="3">
    <source>
        <dbReference type="EMBL" id="TMW82803.1"/>
    </source>
</evidence>
<protein>
    <recommendedName>
        <fullName evidence="2">Trichome birefringence-like C-terminal domain-containing protein</fullName>
    </recommendedName>
</protein>
<accession>A0A6N2ASE8</accession>
<dbReference type="Pfam" id="PF13839">
    <property type="entry name" value="PC-Esterase"/>
    <property type="match status" value="1"/>
</dbReference>
<comment type="similarity">
    <text evidence="1">Belongs to the PC-esterase family. TBL subfamily.</text>
</comment>
<gene>
    <name evidence="3" type="ORF">EJD97_004788</name>
</gene>
<evidence type="ECO:0000259" key="2">
    <source>
        <dbReference type="Pfam" id="PF13839"/>
    </source>
</evidence>
<dbReference type="PANTHER" id="PTHR32285:SF63">
    <property type="entry name" value="OS01G0880400 PROTEIN"/>
    <property type="match status" value="1"/>
</dbReference>
<name>A0A6N2ASE8_SOLCI</name>
<proteinExistence type="inferred from homology"/>
<evidence type="ECO:0000256" key="1">
    <source>
        <dbReference type="ARBA" id="ARBA00007727"/>
    </source>
</evidence>
<dbReference type="InterPro" id="IPR029962">
    <property type="entry name" value="TBL"/>
</dbReference>
<organism evidence="3">
    <name type="scientific">Solanum chilense</name>
    <name type="common">Tomato</name>
    <name type="synonym">Lycopersicon chilense</name>
    <dbReference type="NCBI Taxonomy" id="4083"/>
    <lineage>
        <taxon>Eukaryota</taxon>
        <taxon>Viridiplantae</taxon>
        <taxon>Streptophyta</taxon>
        <taxon>Embryophyta</taxon>
        <taxon>Tracheophyta</taxon>
        <taxon>Spermatophyta</taxon>
        <taxon>Magnoliopsida</taxon>
        <taxon>eudicotyledons</taxon>
        <taxon>Gunneridae</taxon>
        <taxon>Pentapetalae</taxon>
        <taxon>asterids</taxon>
        <taxon>lamiids</taxon>
        <taxon>Solanales</taxon>
        <taxon>Solanaceae</taxon>
        <taxon>Solanoideae</taxon>
        <taxon>Solaneae</taxon>
        <taxon>Solanum</taxon>
        <taxon>Solanum subgen. Lycopersicon</taxon>
    </lineage>
</organism>
<dbReference type="EMBL" id="RXGB01016920">
    <property type="protein sequence ID" value="TMW82803.1"/>
    <property type="molecule type" value="Genomic_DNA"/>
</dbReference>
<dbReference type="InterPro" id="IPR026057">
    <property type="entry name" value="TBL_C"/>
</dbReference>
<dbReference type="AlphaFoldDB" id="A0A6N2ASE8"/>
<dbReference type="GO" id="GO:0005794">
    <property type="term" value="C:Golgi apparatus"/>
    <property type="evidence" value="ECO:0007669"/>
    <property type="project" value="TreeGrafter"/>
</dbReference>
<comment type="caution">
    <text evidence="3">The sequence shown here is derived from an EMBL/GenBank/DDBJ whole genome shotgun (WGS) entry which is preliminary data.</text>
</comment>